<keyword evidence="2" id="KW-1185">Reference proteome</keyword>
<organism evidence="1 2">
    <name type="scientific">Coraliomargarita akajimensis (strain DSM 45221 / IAM 15411 / JCM 23193 / KCTC 12865 / 04OKA010-24)</name>
    <dbReference type="NCBI Taxonomy" id="583355"/>
    <lineage>
        <taxon>Bacteria</taxon>
        <taxon>Pseudomonadati</taxon>
        <taxon>Verrucomicrobiota</taxon>
        <taxon>Opitutia</taxon>
        <taxon>Puniceicoccales</taxon>
        <taxon>Coraliomargaritaceae</taxon>
        <taxon>Coraliomargarita</taxon>
    </lineage>
</organism>
<name>D5EQV2_CORAD</name>
<evidence type="ECO:0000313" key="2">
    <source>
        <dbReference type="Proteomes" id="UP000000925"/>
    </source>
</evidence>
<dbReference type="AlphaFoldDB" id="D5EQV2"/>
<dbReference type="EMBL" id="CP001998">
    <property type="protein sequence ID" value="ADE53945.1"/>
    <property type="molecule type" value="Genomic_DNA"/>
</dbReference>
<sequence length="89" mass="9633">MIEKERFVSLAQCADQIESPLARSHSVVLADKCPLSGGCSLLSTASLRKTPMMRIQASVINLLRLTILSSPSTKAVTTDYTEYTETSLG</sequence>
<dbReference type="HOGENOM" id="CLU_168840_0_0_0"/>
<dbReference type="Proteomes" id="UP000000925">
    <property type="component" value="Chromosome"/>
</dbReference>
<protein>
    <submittedName>
        <fullName evidence="1">Uncharacterized protein</fullName>
    </submittedName>
</protein>
<gene>
    <name evidence="1" type="ordered locus">Caka_0923</name>
</gene>
<evidence type="ECO:0000313" key="1">
    <source>
        <dbReference type="EMBL" id="ADE53945.1"/>
    </source>
</evidence>
<accession>D5EQV2</accession>
<proteinExistence type="predicted"/>
<reference evidence="1 2" key="1">
    <citation type="journal article" date="2010" name="Stand. Genomic Sci.">
        <title>Complete genome sequence of Coraliomargarita akajimensis type strain (04OKA010-24).</title>
        <authorList>
            <person name="Mavromatis K."/>
            <person name="Abt B."/>
            <person name="Brambilla E."/>
            <person name="Lapidus A."/>
            <person name="Copeland A."/>
            <person name="Deshpande S."/>
            <person name="Nolan M."/>
            <person name="Lucas S."/>
            <person name="Tice H."/>
            <person name="Cheng J.F."/>
            <person name="Han C."/>
            <person name="Detter J.C."/>
            <person name="Woyke T."/>
            <person name="Goodwin L."/>
            <person name="Pitluck S."/>
            <person name="Held B."/>
            <person name="Brettin T."/>
            <person name="Tapia R."/>
            <person name="Ivanova N."/>
            <person name="Mikhailova N."/>
            <person name="Pati A."/>
            <person name="Liolios K."/>
            <person name="Chen A."/>
            <person name="Palaniappan K."/>
            <person name="Land M."/>
            <person name="Hauser L."/>
            <person name="Chang Y.J."/>
            <person name="Jeffries C.D."/>
            <person name="Rohde M."/>
            <person name="Goker M."/>
            <person name="Bristow J."/>
            <person name="Eisen J.A."/>
            <person name="Markowitz V."/>
            <person name="Hugenholtz P."/>
            <person name="Klenk H.P."/>
            <person name="Kyrpides N.C."/>
        </authorList>
    </citation>
    <scope>NUCLEOTIDE SEQUENCE [LARGE SCALE GENOMIC DNA]</scope>
    <source>
        <strain evidence="2">DSM 45221 / IAM 15411 / JCM 23193 / KCTC 12865</strain>
    </source>
</reference>
<dbReference type="KEGG" id="caa:Caka_0923"/>